<sequence>MRKFLYLTVFAAAAILQSCGSNVENGLSAGKFSDWWTVESESPDYSTKVSEDGVCEIVAPKGLTLWFNRKFSGDVEIKYEAIVYDEKEGDRLSDLNCFWMATDPKAETVFDRMDERNGVFANCASMKLYYVGYGGNWNSTTRFRRYTGEANPPIIKEYSDSTHLLKPNHWYSIRLVNDGGHVQYWIDGELLFDYQDSEPYTEGWFGFRTTLSRTAIRNFTYRNL</sequence>
<feature type="signal peptide" evidence="1">
    <location>
        <begin position="1"/>
        <end position="23"/>
    </location>
</feature>
<dbReference type="PROSITE" id="PS51257">
    <property type="entry name" value="PROKAR_LIPOPROTEIN"/>
    <property type="match status" value="1"/>
</dbReference>
<dbReference type="SUPFAM" id="SSF49899">
    <property type="entry name" value="Concanavalin A-like lectins/glucanases"/>
    <property type="match status" value="1"/>
</dbReference>
<dbReference type="Proteomes" id="UP000886881">
    <property type="component" value="Unassembled WGS sequence"/>
</dbReference>
<dbReference type="InterPro" id="IPR046217">
    <property type="entry name" value="DUF6250"/>
</dbReference>
<proteinExistence type="predicted"/>
<feature type="chain" id="PRO_5038491723" evidence="1">
    <location>
        <begin position="24"/>
        <end position="224"/>
    </location>
</feature>
<dbReference type="AlphaFoldDB" id="A0A9D1GM85"/>
<reference evidence="3" key="2">
    <citation type="journal article" date="2021" name="PeerJ">
        <title>Extensive microbial diversity within the chicken gut microbiome revealed by metagenomics and culture.</title>
        <authorList>
            <person name="Gilroy R."/>
            <person name="Ravi A."/>
            <person name="Getino M."/>
            <person name="Pursley I."/>
            <person name="Horton D.L."/>
            <person name="Alikhan N.F."/>
            <person name="Baker D."/>
            <person name="Gharbi K."/>
            <person name="Hall N."/>
            <person name="Watson M."/>
            <person name="Adriaenssens E.M."/>
            <person name="Foster-Nyarko E."/>
            <person name="Jarju S."/>
            <person name="Secka A."/>
            <person name="Antonio M."/>
            <person name="Oren A."/>
            <person name="Chaudhuri R.R."/>
            <person name="La Ragione R."/>
            <person name="Hildebrand F."/>
            <person name="Pallen M.J."/>
        </authorList>
    </citation>
    <scope>NUCLEOTIDE SEQUENCE</scope>
    <source>
        <strain evidence="3">ChiHecec2B26-709</strain>
    </source>
</reference>
<dbReference type="GO" id="GO:0004553">
    <property type="term" value="F:hydrolase activity, hydrolyzing O-glycosyl compounds"/>
    <property type="evidence" value="ECO:0007669"/>
    <property type="project" value="UniProtKB-ARBA"/>
</dbReference>
<gene>
    <name evidence="3" type="ORF">IAC35_01225</name>
</gene>
<evidence type="ECO:0000259" key="2">
    <source>
        <dbReference type="Pfam" id="PF19763"/>
    </source>
</evidence>
<dbReference type="EMBL" id="DVLC01000023">
    <property type="protein sequence ID" value="HIT46461.1"/>
    <property type="molecule type" value="Genomic_DNA"/>
</dbReference>
<reference evidence="3" key="1">
    <citation type="submission" date="2020-10" db="EMBL/GenBank/DDBJ databases">
        <authorList>
            <person name="Gilroy R."/>
        </authorList>
    </citation>
    <scope>NUCLEOTIDE SEQUENCE</scope>
    <source>
        <strain evidence="3">ChiHecec2B26-709</strain>
    </source>
</reference>
<organism evidence="3 4">
    <name type="scientific">Candidatus Cryptobacteroides merdipullorum</name>
    <dbReference type="NCBI Taxonomy" id="2840771"/>
    <lineage>
        <taxon>Bacteria</taxon>
        <taxon>Pseudomonadati</taxon>
        <taxon>Bacteroidota</taxon>
        <taxon>Bacteroidia</taxon>
        <taxon>Bacteroidales</taxon>
        <taxon>Candidatus Cryptobacteroides</taxon>
    </lineage>
</organism>
<dbReference type="Pfam" id="PF19763">
    <property type="entry name" value="DUF6250"/>
    <property type="match status" value="1"/>
</dbReference>
<evidence type="ECO:0000256" key="1">
    <source>
        <dbReference type="SAM" id="SignalP"/>
    </source>
</evidence>
<keyword evidence="1" id="KW-0732">Signal</keyword>
<name>A0A9D1GM85_9BACT</name>
<comment type="caution">
    <text evidence="3">The sequence shown here is derived from an EMBL/GenBank/DDBJ whole genome shotgun (WGS) entry which is preliminary data.</text>
</comment>
<dbReference type="InterPro" id="IPR013320">
    <property type="entry name" value="ConA-like_dom_sf"/>
</dbReference>
<dbReference type="GO" id="GO:0005975">
    <property type="term" value="P:carbohydrate metabolic process"/>
    <property type="evidence" value="ECO:0007669"/>
    <property type="project" value="UniProtKB-ARBA"/>
</dbReference>
<accession>A0A9D1GM85</accession>
<dbReference type="Gene3D" id="2.60.120.200">
    <property type="match status" value="1"/>
</dbReference>
<evidence type="ECO:0000313" key="3">
    <source>
        <dbReference type="EMBL" id="HIT46461.1"/>
    </source>
</evidence>
<feature type="domain" description="DUF6250" evidence="2">
    <location>
        <begin position="57"/>
        <end position="219"/>
    </location>
</feature>
<protein>
    <submittedName>
        <fullName evidence="3">DUF1080 domain-containing protein</fullName>
    </submittedName>
</protein>
<evidence type="ECO:0000313" key="4">
    <source>
        <dbReference type="Proteomes" id="UP000886881"/>
    </source>
</evidence>